<proteinExistence type="predicted"/>
<evidence type="ECO:0000313" key="1">
    <source>
        <dbReference type="EMBL" id="KKK96075.1"/>
    </source>
</evidence>
<reference evidence="1" key="1">
    <citation type="journal article" date="2015" name="Nature">
        <title>Complex archaea that bridge the gap between prokaryotes and eukaryotes.</title>
        <authorList>
            <person name="Spang A."/>
            <person name="Saw J.H."/>
            <person name="Jorgensen S.L."/>
            <person name="Zaremba-Niedzwiedzka K."/>
            <person name="Martijn J."/>
            <person name="Lind A.E."/>
            <person name="van Eijk R."/>
            <person name="Schleper C."/>
            <person name="Guy L."/>
            <person name="Ettema T.J."/>
        </authorList>
    </citation>
    <scope>NUCLEOTIDE SEQUENCE</scope>
</reference>
<dbReference type="EMBL" id="LAZR01046638">
    <property type="protein sequence ID" value="KKK96075.1"/>
    <property type="molecule type" value="Genomic_DNA"/>
</dbReference>
<dbReference type="AlphaFoldDB" id="A0A0F9ACS6"/>
<sequence>MEVHNLETLHLGIDFFMKEIGGIVAQAAEQGRDDLNWEEIEYIKKFANRLVKEANMELADVAYLLPEEIPQETVIQILNGTGGTY</sequence>
<name>A0A0F9ACS6_9ZZZZ</name>
<accession>A0A0F9ACS6</accession>
<comment type="caution">
    <text evidence="1">The sequence shown here is derived from an EMBL/GenBank/DDBJ whole genome shotgun (WGS) entry which is preliminary data.</text>
</comment>
<gene>
    <name evidence="1" type="ORF">LCGC14_2666430</name>
</gene>
<organism evidence="1">
    <name type="scientific">marine sediment metagenome</name>
    <dbReference type="NCBI Taxonomy" id="412755"/>
    <lineage>
        <taxon>unclassified sequences</taxon>
        <taxon>metagenomes</taxon>
        <taxon>ecological metagenomes</taxon>
    </lineage>
</organism>
<protein>
    <submittedName>
        <fullName evidence="1">Uncharacterized protein</fullName>
    </submittedName>
</protein>